<reference evidence="1" key="1">
    <citation type="submission" date="2020-05" db="EMBL/GenBank/DDBJ databases">
        <title>Chitinophaga laudate sp. nov., isolated from a tropical peat swamp.</title>
        <authorList>
            <person name="Goh C.B.S."/>
            <person name="Lee M.S."/>
            <person name="Parimannan S."/>
            <person name="Pasbakhsh P."/>
            <person name="Yule C.M."/>
            <person name="Rajandas H."/>
            <person name="Loke S."/>
            <person name="Croft L."/>
            <person name="Tan J.B.L."/>
        </authorList>
    </citation>
    <scope>NUCLEOTIDE SEQUENCE</scope>
    <source>
        <strain evidence="1">Mgbs1</strain>
    </source>
</reference>
<dbReference type="OrthoDB" id="9796999at2"/>
<organism evidence="1 2">
    <name type="scientific">Chitinophaga solisilvae</name>
    <dbReference type="NCBI Taxonomy" id="1233460"/>
    <lineage>
        <taxon>Bacteria</taxon>
        <taxon>Pseudomonadati</taxon>
        <taxon>Bacteroidota</taxon>
        <taxon>Chitinophagia</taxon>
        <taxon>Chitinophagales</taxon>
        <taxon>Chitinophagaceae</taxon>
        <taxon>Chitinophaga</taxon>
    </lineage>
</organism>
<dbReference type="Proteomes" id="UP000281028">
    <property type="component" value="Unassembled WGS sequence"/>
</dbReference>
<accession>A0A3S1BIU1</accession>
<comment type="caution">
    <text evidence="1">The sequence shown here is derived from an EMBL/GenBank/DDBJ whole genome shotgun (WGS) entry which is preliminary data.</text>
</comment>
<sequence>MKPTFFEKAADFRKWLDKNHSKAAELIVGFYKTSSGRKSMTWSESVDQALCYGWIDAVRKSIDEESYYIRFCPRKPNSIWSAINLKKVEDLTAQGLMMPAGLAVFRQRNESRTNIYSHENEARSLSPAYEQKFRARKKAWEFFESQAPSYIKVSIHWVMSAKQAATQESRLDKLIAESAAGKRMR</sequence>
<name>A0A3S1BIU1_9BACT</name>
<keyword evidence="2" id="KW-1185">Reference proteome</keyword>
<dbReference type="Pfam" id="PF13376">
    <property type="entry name" value="OmdA"/>
    <property type="match status" value="1"/>
</dbReference>
<evidence type="ECO:0000313" key="2">
    <source>
        <dbReference type="Proteomes" id="UP000281028"/>
    </source>
</evidence>
<proteinExistence type="predicted"/>
<dbReference type="EMBL" id="RIAR02000001">
    <property type="protein sequence ID" value="NSL88687.1"/>
    <property type="molecule type" value="Genomic_DNA"/>
</dbReference>
<evidence type="ECO:0000313" key="1">
    <source>
        <dbReference type="EMBL" id="NSL88687.1"/>
    </source>
</evidence>
<protein>
    <submittedName>
        <fullName evidence="1">Bacteriocin-protection protein</fullName>
    </submittedName>
</protein>
<dbReference type="AlphaFoldDB" id="A0A3S1BIU1"/>
<gene>
    <name evidence="1" type="ORF">ECE50_017735</name>
</gene>